<dbReference type="Proteomes" id="UP001642540">
    <property type="component" value="Unassembled WGS sequence"/>
</dbReference>
<name>A0ABP1S7R2_9HEXA</name>
<keyword evidence="6" id="KW-0675">Receptor</keyword>
<dbReference type="EMBL" id="CAXLJM020000164">
    <property type="protein sequence ID" value="CAL8145552.1"/>
    <property type="molecule type" value="Genomic_DNA"/>
</dbReference>
<dbReference type="InterPro" id="IPR052192">
    <property type="entry name" value="Insect_Ionotropic_Sensory_Rcpt"/>
</dbReference>
<evidence type="ECO:0000256" key="4">
    <source>
        <dbReference type="ARBA" id="ARBA00022989"/>
    </source>
</evidence>
<evidence type="ECO:0000256" key="6">
    <source>
        <dbReference type="ARBA" id="ARBA00023170"/>
    </source>
</evidence>
<sequence>MNSRNLFMFVFITISLYVSKNESISPSECILLAIKRLINTSTPNIALSACTKVVVTQKLLSHTEQTNLHENPSTYLILSNTFNSSKEFPDQFYPKYAFACSISLYDENVSLKPLDKSWTEFVPGRDEYNVHIFIREDEIPIFELTSAVRALPYIVFVSYFKEEESSRLMHFSTLDATSENLVQVGSFDTKSDKNKCLKLDMNNFLLYKRWNFKGFPFRIALSKAFPGPRQPDFDSKRINEYPRTFNYSLLFKSLVMMMAHYVEDGINGTTTEALFDTPFFGKIDSISGEWVGLIREVMDENAHACIGLAATEEGAKVITQADAFIFDSVTFLAALPRQLSGSSVFFLFESFELVIWLILILFAGALIILLSFVNNKDIRINLQIVFQPVIDQPVGELQQKHFSGSNAPCLLISGWFIAIIVVGNLFKSRLTSVLVEPVVDNPPRTLWQLANSDYQIGTMYYKETEIETVIMHMENLTLVQKLKKKFIHYSFTEKDECLKSILYDGRRKVCMGLQTLMGTFARGLLRNKYGLNLYTFSKDILAARFVVPVISHFVSHIQGRFNFMTATMVENGLIMHWNTVVFHERAQRLRFIEKSGSETYAEAVYPLY</sequence>
<protein>
    <submittedName>
        <fullName evidence="10">Uncharacterized protein</fullName>
    </submittedName>
</protein>
<evidence type="ECO:0000313" key="10">
    <source>
        <dbReference type="EMBL" id="CAL8145552.1"/>
    </source>
</evidence>
<keyword evidence="11" id="KW-1185">Reference proteome</keyword>
<comment type="subcellular location">
    <subcellularLocation>
        <location evidence="1">Cell membrane</location>
        <topology evidence="1">Multi-pass membrane protein</topology>
    </subcellularLocation>
</comment>
<evidence type="ECO:0000256" key="1">
    <source>
        <dbReference type="ARBA" id="ARBA00004651"/>
    </source>
</evidence>
<feature type="transmembrane region" description="Helical" evidence="8">
    <location>
        <begin position="407"/>
        <end position="426"/>
    </location>
</feature>
<evidence type="ECO:0000256" key="5">
    <source>
        <dbReference type="ARBA" id="ARBA00023136"/>
    </source>
</evidence>
<feature type="signal peptide" evidence="9">
    <location>
        <begin position="1"/>
        <end position="23"/>
    </location>
</feature>
<evidence type="ECO:0000256" key="8">
    <source>
        <dbReference type="SAM" id="Phobius"/>
    </source>
</evidence>
<feature type="transmembrane region" description="Helical" evidence="8">
    <location>
        <begin position="353"/>
        <end position="373"/>
    </location>
</feature>
<evidence type="ECO:0000256" key="3">
    <source>
        <dbReference type="ARBA" id="ARBA00022692"/>
    </source>
</evidence>
<evidence type="ECO:0000256" key="7">
    <source>
        <dbReference type="ARBA" id="ARBA00023180"/>
    </source>
</evidence>
<keyword evidence="5 8" id="KW-0472">Membrane</keyword>
<feature type="chain" id="PRO_5046573507" evidence="9">
    <location>
        <begin position="24"/>
        <end position="608"/>
    </location>
</feature>
<keyword evidence="4 8" id="KW-1133">Transmembrane helix</keyword>
<reference evidence="10 11" key="1">
    <citation type="submission" date="2024-08" db="EMBL/GenBank/DDBJ databases">
        <authorList>
            <person name="Cucini C."/>
            <person name="Frati F."/>
        </authorList>
    </citation>
    <scope>NUCLEOTIDE SEQUENCE [LARGE SCALE GENOMIC DNA]</scope>
</reference>
<evidence type="ECO:0000256" key="2">
    <source>
        <dbReference type="ARBA" id="ARBA00022475"/>
    </source>
</evidence>
<keyword evidence="2" id="KW-1003">Cell membrane</keyword>
<proteinExistence type="predicted"/>
<evidence type="ECO:0000313" key="11">
    <source>
        <dbReference type="Proteomes" id="UP001642540"/>
    </source>
</evidence>
<keyword evidence="7" id="KW-0325">Glycoprotein</keyword>
<gene>
    <name evidence="10" type="ORF">ODALV1_LOCUS30528</name>
</gene>
<dbReference type="PANTHER" id="PTHR42643:SF24">
    <property type="entry name" value="IONOTROPIC RECEPTOR 60A"/>
    <property type="match status" value="1"/>
</dbReference>
<keyword evidence="9" id="KW-0732">Signal</keyword>
<dbReference type="PANTHER" id="PTHR42643">
    <property type="entry name" value="IONOTROPIC RECEPTOR 20A-RELATED"/>
    <property type="match status" value="1"/>
</dbReference>
<comment type="caution">
    <text evidence="10">The sequence shown here is derived from an EMBL/GenBank/DDBJ whole genome shotgun (WGS) entry which is preliminary data.</text>
</comment>
<accession>A0ABP1S7R2</accession>
<organism evidence="10 11">
    <name type="scientific">Orchesella dallaii</name>
    <dbReference type="NCBI Taxonomy" id="48710"/>
    <lineage>
        <taxon>Eukaryota</taxon>
        <taxon>Metazoa</taxon>
        <taxon>Ecdysozoa</taxon>
        <taxon>Arthropoda</taxon>
        <taxon>Hexapoda</taxon>
        <taxon>Collembola</taxon>
        <taxon>Entomobryomorpha</taxon>
        <taxon>Entomobryoidea</taxon>
        <taxon>Orchesellidae</taxon>
        <taxon>Orchesellinae</taxon>
        <taxon>Orchesella</taxon>
    </lineage>
</organism>
<evidence type="ECO:0000256" key="9">
    <source>
        <dbReference type="SAM" id="SignalP"/>
    </source>
</evidence>
<keyword evidence="3 8" id="KW-0812">Transmembrane</keyword>